<evidence type="ECO:0000256" key="3">
    <source>
        <dbReference type="RuleBase" id="RU003788"/>
    </source>
</evidence>
<dbReference type="PANTHER" id="PTHR37406">
    <property type="entry name" value="T4-TYPE LYSOZYME 1-RELATED"/>
    <property type="match status" value="1"/>
</dbReference>
<dbReference type="InterPro" id="IPR001165">
    <property type="entry name" value="T4-type_lysozyme"/>
</dbReference>
<evidence type="ECO:0000313" key="4">
    <source>
        <dbReference type="EMBL" id="SMP74118.1"/>
    </source>
</evidence>
<name>A0ABY1QL08_9SPHN</name>
<organism evidence="4 5">
    <name type="scientific">Novosphingobium panipatense</name>
    <dbReference type="NCBI Taxonomy" id="428991"/>
    <lineage>
        <taxon>Bacteria</taxon>
        <taxon>Pseudomonadati</taxon>
        <taxon>Pseudomonadota</taxon>
        <taxon>Alphaproteobacteria</taxon>
        <taxon>Sphingomonadales</taxon>
        <taxon>Sphingomonadaceae</taxon>
        <taxon>Novosphingobium</taxon>
    </lineage>
</organism>
<dbReference type="InterPro" id="IPR023347">
    <property type="entry name" value="Lysozyme_dom_sf"/>
</dbReference>
<dbReference type="InterPro" id="IPR052619">
    <property type="entry name" value="Phage_lysozyme-like"/>
</dbReference>
<proteinExistence type="inferred from homology"/>
<dbReference type="EC" id="3.2.1.17" evidence="3"/>
<evidence type="ECO:0000256" key="1">
    <source>
        <dbReference type="ARBA" id="ARBA00022529"/>
    </source>
</evidence>
<comment type="similarity">
    <text evidence="3">Belongs to the glycosyl hydrolase 24 family.</text>
</comment>
<evidence type="ECO:0000256" key="2">
    <source>
        <dbReference type="ARBA" id="ARBA00022638"/>
    </source>
</evidence>
<dbReference type="InterPro" id="IPR023346">
    <property type="entry name" value="Lysozyme-like_dom_sf"/>
</dbReference>
<comment type="catalytic activity">
    <reaction evidence="3">
        <text>Hydrolysis of (1-&gt;4)-beta-linkages between N-acetylmuramic acid and N-acetyl-D-glucosamine residues in a peptidoglycan and between N-acetyl-D-glucosamine residues in chitodextrins.</text>
        <dbReference type="EC" id="3.2.1.17"/>
    </reaction>
</comment>
<keyword evidence="3" id="KW-0378">Hydrolase</keyword>
<dbReference type="EMBL" id="FXUI01000007">
    <property type="protein sequence ID" value="SMP74118.1"/>
    <property type="molecule type" value="Genomic_DNA"/>
</dbReference>
<dbReference type="InterPro" id="IPR002196">
    <property type="entry name" value="Glyco_hydro_24"/>
</dbReference>
<comment type="caution">
    <text evidence="4">The sequence shown here is derived from an EMBL/GenBank/DDBJ whole genome shotgun (WGS) entry which is preliminary data.</text>
</comment>
<dbReference type="Gene3D" id="1.10.530.40">
    <property type="match status" value="1"/>
</dbReference>
<keyword evidence="2 3" id="KW-0081">Bacteriolytic enzyme</keyword>
<dbReference type="Proteomes" id="UP001157910">
    <property type="component" value="Unassembled WGS sequence"/>
</dbReference>
<keyword evidence="1 3" id="KW-0929">Antimicrobial</keyword>
<reference evidence="4 5" key="1">
    <citation type="submission" date="2017-05" db="EMBL/GenBank/DDBJ databases">
        <authorList>
            <person name="Varghese N."/>
            <person name="Submissions S."/>
        </authorList>
    </citation>
    <scope>NUCLEOTIDE SEQUENCE [LARGE SCALE GENOMIC DNA]</scope>
    <source>
        <strain evidence="4 5">SM16</strain>
    </source>
</reference>
<dbReference type="Pfam" id="PF00959">
    <property type="entry name" value="Phage_lysozyme"/>
    <property type="match status" value="1"/>
</dbReference>
<keyword evidence="5" id="KW-1185">Reference proteome</keyword>
<evidence type="ECO:0000313" key="5">
    <source>
        <dbReference type="Proteomes" id="UP001157910"/>
    </source>
</evidence>
<dbReference type="PRINTS" id="PR00684">
    <property type="entry name" value="T4LYSOZYME"/>
</dbReference>
<gene>
    <name evidence="4" type="ORF">SAMN06296065_1074</name>
</gene>
<dbReference type="RefSeq" id="WP_283406434.1">
    <property type="nucleotide sequence ID" value="NZ_FXUI01000007.1"/>
</dbReference>
<accession>A0ABY1QL08</accession>
<dbReference type="SUPFAM" id="SSF53955">
    <property type="entry name" value="Lysozyme-like"/>
    <property type="match status" value="1"/>
</dbReference>
<sequence>MITLEPINREILRAELERDEGFRAKTYRCTAGKLSIGVGRNLDDVGIRPSETAALKITLASVKAKGITRAQAMVLLDNDIDECLRQLARRLPWVESLDQVRKRVLVNMCFNLGISKLLGFKNTLAMIQRGDFKAAAAGMLQSLWASQVGARATRLSELMKLGPKK</sequence>
<keyword evidence="3" id="KW-0326">Glycosidase</keyword>
<dbReference type="PANTHER" id="PTHR37406:SF1">
    <property type="entry name" value="T4-TYPE LYSOZYME 1-RELATED"/>
    <property type="match status" value="1"/>
</dbReference>
<protein>
    <recommendedName>
        <fullName evidence="3">Lysozyme</fullName>
        <ecNumber evidence="3">3.2.1.17</ecNumber>
    </recommendedName>
</protein>